<dbReference type="OMA" id="CNSHKGI"/>
<feature type="domain" description="PPM-type phosphatase" evidence="1">
    <location>
        <begin position="133"/>
        <end position="511"/>
    </location>
</feature>
<evidence type="ECO:0000313" key="2">
    <source>
        <dbReference type="EMBL" id="OVA04301.1"/>
    </source>
</evidence>
<dbReference type="PANTHER" id="PTHR13832">
    <property type="entry name" value="PROTEIN PHOSPHATASE 2C"/>
    <property type="match status" value="1"/>
</dbReference>
<name>A0A200Q1E8_MACCD</name>
<dbReference type="SUPFAM" id="SSF81606">
    <property type="entry name" value="PP2C-like"/>
    <property type="match status" value="1"/>
</dbReference>
<comment type="caution">
    <text evidence="2">The sequence shown here is derived from an EMBL/GenBank/DDBJ whole genome shotgun (WGS) entry which is preliminary data.</text>
</comment>
<reference evidence="2 3" key="1">
    <citation type="journal article" date="2017" name="Mol. Plant">
        <title>The Genome of Medicinal Plant Macleaya cordata Provides New Insights into Benzylisoquinoline Alkaloids Metabolism.</title>
        <authorList>
            <person name="Liu X."/>
            <person name="Liu Y."/>
            <person name="Huang P."/>
            <person name="Ma Y."/>
            <person name="Qing Z."/>
            <person name="Tang Q."/>
            <person name="Cao H."/>
            <person name="Cheng P."/>
            <person name="Zheng Y."/>
            <person name="Yuan Z."/>
            <person name="Zhou Y."/>
            <person name="Liu J."/>
            <person name="Tang Z."/>
            <person name="Zhuo Y."/>
            <person name="Zhang Y."/>
            <person name="Yu L."/>
            <person name="Huang J."/>
            <person name="Yang P."/>
            <person name="Peng Q."/>
            <person name="Zhang J."/>
            <person name="Jiang W."/>
            <person name="Zhang Z."/>
            <person name="Lin K."/>
            <person name="Ro D.K."/>
            <person name="Chen X."/>
            <person name="Xiong X."/>
            <person name="Shang Y."/>
            <person name="Huang S."/>
            <person name="Zeng J."/>
        </authorList>
    </citation>
    <scope>NUCLEOTIDE SEQUENCE [LARGE SCALE GENOMIC DNA]</scope>
    <source>
        <strain evidence="3">cv. BLH2017</strain>
        <tissue evidence="2">Root</tissue>
    </source>
</reference>
<dbReference type="AlphaFoldDB" id="A0A200Q1E8"/>
<dbReference type="InterPro" id="IPR036457">
    <property type="entry name" value="PPM-type-like_dom_sf"/>
</dbReference>
<dbReference type="Proteomes" id="UP000195402">
    <property type="component" value="Unassembled WGS sequence"/>
</dbReference>
<evidence type="ECO:0000313" key="3">
    <source>
        <dbReference type="Proteomes" id="UP000195402"/>
    </source>
</evidence>
<dbReference type="EMBL" id="MVGT01003318">
    <property type="protein sequence ID" value="OVA04301.1"/>
    <property type="molecule type" value="Genomic_DNA"/>
</dbReference>
<dbReference type="SMART" id="SM00332">
    <property type="entry name" value="PP2Cc"/>
    <property type="match status" value="1"/>
</dbReference>
<dbReference type="FunCoup" id="A0A200Q1E8">
    <property type="interactions" value="885"/>
</dbReference>
<gene>
    <name evidence="2" type="ORF">BVC80_1395g7</name>
</gene>
<dbReference type="InterPro" id="IPR015655">
    <property type="entry name" value="PP2C"/>
</dbReference>
<dbReference type="PROSITE" id="PS51746">
    <property type="entry name" value="PPM_2"/>
    <property type="match status" value="1"/>
</dbReference>
<dbReference type="OrthoDB" id="420076at2759"/>
<protein>
    <submittedName>
        <fullName evidence="2">Protein phosphatase 2C (PP2C)-like domain</fullName>
    </submittedName>
</protein>
<dbReference type="STRING" id="56857.A0A200Q1E8"/>
<dbReference type="Pfam" id="PF00481">
    <property type="entry name" value="PP2C"/>
    <property type="match status" value="1"/>
</dbReference>
<organism evidence="2 3">
    <name type="scientific">Macleaya cordata</name>
    <name type="common">Five-seeded plume-poppy</name>
    <name type="synonym">Bocconia cordata</name>
    <dbReference type="NCBI Taxonomy" id="56857"/>
    <lineage>
        <taxon>Eukaryota</taxon>
        <taxon>Viridiplantae</taxon>
        <taxon>Streptophyta</taxon>
        <taxon>Embryophyta</taxon>
        <taxon>Tracheophyta</taxon>
        <taxon>Spermatophyta</taxon>
        <taxon>Magnoliopsida</taxon>
        <taxon>Ranunculales</taxon>
        <taxon>Papaveraceae</taxon>
        <taxon>Papaveroideae</taxon>
        <taxon>Macleaya</taxon>
    </lineage>
</organism>
<evidence type="ECO:0000259" key="1">
    <source>
        <dbReference type="PROSITE" id="PS51746"/>
    </source>
</evidence>
<dbReference type="Gene3D" id="3.60.40.10">
    <property type="entry name" value="PPM-type phosphatase domain"/>
    <property type="match status" value="1"/>
</dbReference>
<dbReference type="InterPro" id="IPR001932">
    <property type="entry name" value="PPM-type_phosphatase-like_dom"/>
</dbReference>
<proteinExistence type="predicted"/>
<sequence length="524" mass="58047">MLGETIVEPAGELQVTFGYQCNDTQENSYEVSDGYKIPYGHNFRRKSSFSFLSGAALSANTTLANTNMCNGLIGAGILPSLDSPKSFRRVPSSPSFARLDILSSSLQSGLSTLSSSLSSQSEFSEWDSYRLKSMSAPSKNESFLNAKEVEVAGGAAGEDRVQAVCSEENGWLFCAIYDGFNGRDAADFLAGTLYETIGLYLNLLDKELKEESNMTSDDSLLYFMDESNFRFEEKIPSRIFDSKDKRFTNTEAPTVNNQEISYNSFRHKVLDSLQYALNQAESEFLCMVEQEMEDRPDLVSVGSCVLVVLIYDKDLYILNLGDSRAVLATYVVNDMDETVELEAIQLSDIHSVDNEVEQNQLLSDHPDDPSTIVAGRVKGKLKLTRAFGVGYLKKRKMNEALMGILQVRNLLSPPYISTQPSLNVHRISKEDCFVVIGSDGLFDFISNDEAVKLVHSYILSNPSGDPAKFLLEQLLLRAADSAGFSTEELMRIPAGRRRKYHDDVTVIVVILGSNLRTSKASTVL</sequence>
<dbReference type="GO" id="GO:0004722">
    <property type="term" value="F:protein serine/threonine phosphatase activity"/>
    <property type="evidence" value="ECO:0007669"/>
    <property type="project" value="InterPro"/>
</dbReference>
<accession>A0A200Q1E8</accession>
<dbReference type="PANTHER" id="PTHR13832:SF550">
    <property type="entry name" value="PROTEIN PHOSPHATASE 2C 40-RELATED"/>
    <property type="match status" value="1"/>
</dbReference>
<dbReference type="InParanoid" id="A0A200Q1E8"/>
<dbReference type="CDD" id="cd00143">
    <property type="entry name" value="PP2Cc"/>
    <property type="match status" value="1"/>
</dbReference>
<keyword evidence="3" id="KW-1185">Reference proteome</keyword>